<dbReference type="AlphaFoldDB" id="A0A6J8A225"/>
<gene>
    <name evidence="2" type="ORF">MCOR_2424</name>
</gene>
<sequence>MPSVSSSGWTPKAVASAATPVITTSTSVVNICQMQARDTVIGILLTPTKYRGEPEGINIKTDIVTSLYNSQKACHRRYFYTPSKPRSKRCRIDFTEGFDIDGPDLLCTPSHTSPISMPDTEAIKTPFAIQERPDTPYQPQPPGRSKMKGKRTADPTLQE</sequence>
<proteinExistence type="predicted"/>
<dbReference type="EMBL" id="CACVKT020000519">
    <property type="protein sequence ID" value="CAC5359662.1"/>
    <property type="molecule type" value="Genomic_DNA"/>
</dbReference>
<feature type="region of interest" description="Disordered" evidence="1">
    <location>
        <begin position="117"/>
        <end position="159"/>
    </location>
</feature>
<evidence type="ECO:0000256" key="1">
    <source>
        <dbReference type="SAM" id="MobiDB-lite"/>
    </source>
</evidence>
<name>A0A6J8A225_MYTCO</name>
<keyword evidence="3" id="KW-1185">Reference proteome</keyword>
<protein>
    <submittedName>
        <fullName evidence="2">Uncharacterized protein</fullName>
    </submittedName>
</protein>
<evidence type="ECO:0000313" key="3">
    <source>
        <dbReference type="Proteomes" id="UP000507470"/>
    </source>
</evidence>
<reference evidence="2 3" key="1">
    <citation type="submission" date="2020-06" db="EMBL/GenBank/DDBJ databases">
        <authorList>
            <person name="Li R."/>
            <person name="Bekaert M."/>
        </authorList>
    </citation>
    <scope>NUCLEOTIDE SEQUENCE [LARGE SCALE GENOMIC DNA]</scope>
    <source>
        <strain evidence="3">wild</strain>
    </source>
</reference>
<dbReference type="Proteomes" id="UP000507470">
    <property type="component" value="Unassembled WGS sequence"/>
</dbReference>
<organism evidence="2 3">
    <name type="scientific">Mytilus coruscus</name>
    <name type="common">Sea mussel</name>
    <dbReference type="NCBI Taxonomy" id="42192"/>
    <lineage>
        <taxon>Eukaryota</taxon>
        <taxon>Metazoa</taxon>
        <taxon>Spiralia</taxon>
        <taxon>Lophotrochozoa</taxon>
        <taxon>Mollusca</taxon>
        <taxon>Bivalvia</taxon>
        <taxon>Autobranchia</taxon>
        <taxon>Pteriomorphia</taxon>
        <taxon>Mytilida</taxon>
        <taxon>Mytiloidea</taxon>
        <taxon>Mytilidae</taxon>
        <taxon>Mytilinae</taxon>
        <taxon>Mytilus</taxon>
    </lineage>
</organism>
<accession>A0A6J8A225</accession>
<evidence type="ECO:0000313" key="2">
    <source>
        <dbReference type="EMBL" id="CAC5359662.1"/>
    </source>
</evidence>